<organism evidence="4 5">
    <name type="scientific">Steinernema glaseri</name>
    <dbReference type="NCBI Taxonomy" id="37863"/>
    <lineage>
        <taxon>Eukaryota</taxon>
        <taxon>Metazoa</taxon>
        <taxon>Ecdysozoa</taxon>
        <taxon>Nematoda</taxon>
        <taxon>Chromadorea</taxon>
        <taxon>Rhabditida</taxon>
        <taxon>Tylenchina</taxon>
        <taxon>Panagrolaimomorpha</taxon>
        <taxon>Strongyloidoidea</taxon>
        <taxon>Steinernematidae</taxon>
        <taxon>Steinernema</taxon>
    </lineage>
</organism>
<dbReference type="WBParaSite" id="L893_g16573.t1">
    <property type="protein sequence ID" value="L893_g16573.t1"/>
    <property type="gene ID" value="L893_g16573"/>
</dbReference>
<dbReference type="Proteomes" id="UP000095287">
    <property type="component" value="Unplaced"/>
</dbReference>
<dbReference type="SUPFAM" id="SSF54001">
    <property type="entry name" value="Cysteine proteinases"/>
    <property type="match status" value="2"/>
</dbReference>
<evidence type="ECO:0000256" key="1">
    <source>
        <dbReference type="ARBA" id="ARBA00000707"/>
    </source>
</evidence>
<dbReference type="GO" id="GO:0004843">
    <property type="term" value="F:cysteine-type deubiquitinase activity"/>
    <property type="evidence" value="ECO:0007669"/>
    <property type="project" value="UniProtKB-EC"/>
</dbReference>
<dbReference type="PROSITE" id="PS00972">
    <property type="entry name" value="USP_1"/>
    <property type="match status" value="1"/>
</dbReference>
<dbReference type="GO" id="GO:0016579">
    <property type="term" value="P:protein deubiquitination"/>
    <property type="evidence" value="ECO:0007669"/>
    <property type="project" value="InterPro"/>
</dbReference>
<dbReference type="Gene3D" id="3.90.70.10">
    <property type="entry name" value="Cysteine proteinases"/>
    <property type="match status" value="1"/>
</dbReference>
<evidence type="ECO:0000313" key="4">
    <source>
        <dbReference type="Proteomes" id="UP000095287"/>
    </source>
</evidence>
<keyword evidence="4" id="KW-1185">Reference proteome</keyword>
<dbReference type="AlphaFoldDB" id="A0A1I7YIW8"/>
<dbReference type="InterPro" id="IPR050185">
    <property type="entry name" value="Ub_carboxyl-term_hydrolase"/>
</dbReference>
<evidence type="ECO:0000259" key="3">
    <source>
        <dbReference type="PROSITE" id="PS50235"/>
    </source>
</evidence>
<evidence type="ECO:0000313" key="5">
    <source>
        <dbReference type="WBParaSite" id="L893_g16573.t1"/>
    </source>
</evidence>
<dbReference type="InterPro" id="IPR028889">
    <property type="entry name" value="USP"/>
</dbReference>
<dbReference type="PANTHER" id="PTHR21646">
    <property type="entry name" value="UBIQUITIN CARBOXYL-TERMINAL HYDROLASE"/>
    <property type="match status" value="1"/>
</dbReference>
<comment type="catalytic activity">
    <reaction evidence="1">
        <text>Thiol-dependent hydrolysis of ester, thioester, amide, peptide and isopeptide bonds formed by the C-terminal Gly of ubiquitin (a 76-residue protein attached to proteins as an intracellular targeting signal).</text>
        <dbReference type="EC" id="3.4.19.12"/>
    </reaction>
</comment>
<name>A0A1I7YIW8_9BILA</name>
<accession>A0A1I7YIW8</accession>
<dbReference type="EC" id="3.4.19.12" evidence="2"/>
<protein>
    <recommendedName>
        <fullName evidence="2">ubiquitinyl hydrolase 1</fullName>
        <ecNumber evidence="2">3.4.19.12</ecNumber>
    </recommendedName>
</protein>
<dbReference type="InterPro" id="IPR001394">
    <property type="entry name" value="Peptidase_C19_UCH"/>
</dbReference>
<sequence length="401" mass="45709">MVLWTLNDRKVPQKDVFGGFVAEQTRENCIAVSYLTTAFLGLKSKYSDQLGTMNLKKFLRQNTATIEARLKKYSHLAQQEQQYSNACERVRLRYDDLFFNGPKLKYAHQPPNYDQLEASFNEIANRDYNLFIFGIGDVSVDFRLFRQKLTDRGIEVPSSLPRARLGFFDRLKYRNQRGSLGGHAVTPVEVRRIGEDTYVAIRNSWSKRWGCKGHAFVPLSAEPAGSIWGMTCTVMYLEFRGLTLNASNRAEGGCDNVRFTNLEIKDQEKSAFKPPETELDEEKIVTFEDEQEKATRKKFPATLQDNANAPMVTRNMGVCGLQNLGNTCFMNSALQCLSNVPELTQYFLTDEYKLHLNTTNRLGMQGQLAMAYGALIHQMWSGKHSVVVPRELKVMCEIVDL</sequence>
<dbReference type="InterPro" id="IPR038765">
    <property type="entry name" value="Papain-like_cys_pep_sf"/>
</dbReference>
<feature type="domain" description="USP" evidence="3">
    <location>
        <begin position="319"/>
        <end position="401"/>
    </location>
</feature>
<evidence type="ECO:0000256" key="2">
    <source>
        <dbReference type="ARBA" id="ARBA00012759"/>
    </source>
</evidence>
<reference evidence="5" key="1">
    <citation type="submission" date="2016-11" db="UniProtKB">
        <authorList>
            <consortium name="WormBaseParasite"/>
        </authorList>
    </citation>
    <scope>IDENTIFICATION</scope>
</reference>
<dbReference type="Pfam" id="PF00443">
    <property type="entry name" value="UCH"/>
    <property type="match status" value="1"/>
</dbReference>
<dbReference type="InterPro" id="IPR018200">
    <property type="entry name" value="USP_CS"/>
</dbReference>
<proteinExistence type="predicted"/>
<dbReference type="PROSITE" id="PS50235">
    <property type="entry name" value="USP_3"/>
    <property type="match status" value="1"/>
</dbReference>